<dbReference type="AlphaFoldDB" id="A0A1Q5ZWA6"/>
<accession>A0A1Q5ZWA6</accession>
<protein>
    <submittedName>
        <fullName evidence="2">Uncharacterized protein</fullName>
    </submittedName>
</protein>
<proteinExistence type="predicted"/>
<sequence>MSKSKISNTGGVKNKKGINLLLIPFLFYALLIADNPTKNILLY</sequence>
<evidence type="ECO:0000256" key="1">
    <source>
        <dbReference type="SAM" id="Phobius"/>
    </source>
</evidence>
<keyword evidence="3" id="KW-1185">Reference proteome</keyword>
<comment type="caution">
    <text evidence="2">The sequence shown here is derived from an EMBL/GenBank/DDBJ whole genome shotgun (WGS) entry which is preliminary data.</text>
</comment>
<dbReference type="Proteomes" id="UP000186720">
    <property type="component" value="Unassembled WGS sequence"/>
</dbReference>
<gene>
    <name evidence="2" type="ORF">RG47T_1435</name>
</gene>
<feature type="transmembrane region" description="Helical" evidence="1">
    <location>
        <begin position="20"/>
        <end position="37"/>
    </location>
</feature>
<reference evidence="2 3" key="1">
    <citation type="submission" date="2016-11" db="EMBL/GenBank/DDBJ databases">
        <title>Whole Genome Sequencing of Mucilaginibacter polytrichastri RG4-7(T) isolated from the moss sample.</title>
        <authorList>
            <person name="Li Y."/>
        </authorList>
    </citation>
    <scope>NUCLEOTIDE SEQUENCE [LARGE SCALE GENOMIC DNA]</scope>
    <source>
        <strain evidence="2 3">RG4-7</strain>
    </source>
</reference>
<keyword evidence="1" id="KW-0812">Transmembrane</keyword>
<keyword evidence="1" id="KW-0472">Membrane</keyword>
<dbReference type="STRING" id="1302689.RG47T_1435"/>
<evidence type="ECO:0000313" key="2">
    <source>
        <dbReference type="EMBL" id="OKS85988.1"/>
    </source>
</evidence>
<evidence type="ECO:0000313" key="3">
    <source>
        <dbReference type="Proteomes" id="UP000186720"/>
    </source>
</evidence>
<keyword evidence="1" id="KW-1133">Transmembrane helix</keyword>
<name>A0A1Q5ZWA6_9SPHI</name>
<organism evidence="2 3">
    <name type="scientific">Mucilaginibacter polytrichastri</name>
    <dbReference type="NCBI Taxonomy" id="1302689"/>
    <lineage>
        <taxon>Bacteria</taxon>
        <taxon>Pseudomonadati</taxon>
        <taxon>Bacteroidota</taxon>
        <taxon>Sphingobacteriia</taxon>
        <taxon>Sphingobacteriales</taxon>
        <taxon>Sphingobacteriaceae</taxon>
        <taxon>Mucilaginibacter</taxon>
    </lineage>
</organism>
<dbReference type="EMBL" id="MPPL01000001">
    <property type="protein sequence ID" value="OKS85988.1"/>
    <property type="molecule type" value="Genomic_DNA"/>
</dbReference>